<dbReference type="NCBIfam" id="NF005968">
    <property type="entry name" value="PRK08057.1-2"/>
    <property type="match status" value="1"/>
</dbReference>
<dbReference type="Proteomes" id="UP000294664">
    <property type="component" value="Unassembled WGS sequence"/>
</dbReference>
<comment type="caution">
    <text evidence="4">The sequence shown here is derived from an EMBL/GenBank/DDBJ whole genome shotgun (WGS) entry which is preliminary data.</text>
</comment>
<accession>A0A4R3M522</accession>
<dbReference type="InterPro" id="IPR003723">
    <property type="entry name" value="Precorrin-6x_reduct"/>
</dbReference>
<protein>
    <submittedName>
        <fullName evidence="4">Precorrin-6A reductase</fullName>
    </submittedName>
</protein>
<dbReference type="NCBIfam" id="TIGR00715">
    <property type="entry name" value="precor6x_red"/>
    <property type="match status" value="1"/>
</dbReference>
<dbReference type="PANTHER" id="PTHR36925">
    <property type="entry name" value="COBALT-PRECORRIN-6A REDUCTASE"/>
    <property type="match status" value="1"/>
</dbReference>
<dbReference type="PANTHER" id="PTHR36925:SF1">
    <property type="entry name" value="COBALT-PRECORRIN-6A REDUCTASE"/>
    <property type="match status" value="1"/>
</dbReference>
<sequence>MLLLGGTGEARDLAGRLAARIDLSVILSLAGRTERPAAQPVPARSGGFGGVAGLVRYLADARIAAVVDATHPYADTISRHAALACAEAGVPRLVLRRAPWAPLAGDRWHTVADVADAITALGASPRRVFLAIGRNAVRGFEAAPQHAYLVRSVDPVTPPLAVPDAGYLTARGPFALEDELALLRMHRIDAVVAKNSGGPATYAKIAAARRLGIEVLMLRRPDPPPGAAVACPEAAIVWLDALVARRCAG</sequence>
<keyword evidence="2" id="KW-0169">Cobalamin biosynthesis</keyword>
<dbReference type="UniPathway" id="UPA00148"/>
<dbReference type="EMBL" id="SMAI01000001">
    <property type="protein sequence ID" value="TCT08122.1"/>
    <property type="molecule type" value="Genomic_DNA"/>
</dbReference>
<evidence type="ECO:0000256" key="2">
    <source>
        <dbReference type="ARBA" id="ARBA00022573"/>
    </source>
</evidence>
<evidence type="ECO:0000313" key="4">
    <source>
        <dbReference type="EMBL" id="TCT08122.1"/>
    </source>
</evidence>
<comment type="pathway">
    <text evidence="1">Cofactor biosynthesis; adenosylcobalamin biosynthesis.</text>
</comment>
<organism evidence="4 5">
    <name type="scientific">Aquabacter spiritensis</name>
    <dbReference type="NCBI Taxonomy" id="933073"/>
    <lineage>
        <taxon>Bacteria</taxon>
        <taxon>Pseudomonadati</taxon>
        <taxon>Pseudomonadota</taxon>
        <taxon>Alphaproteobacteria</taxon>
        <taxon>Hyphomicrobiales</taxon>
        <taxon>Xanthobacteraceae</taxon>
        <taxon>Aquabacter</taxon>
    </lineage>
</organism>
<name>A0A4R3M522_9HYPH</name>
<evidence type="ECO:0000256" key="3">
    <source>
        <dbReference type="ARBA" id="ARBA00023002"/>
    </source>
</evidence>
<dbReference type="AlphaFoldDB" id="A0A4R3M522"/>
<proteinExistence type="predicted"/>
<dbReference type="GO" id="GO:0016994">
    <property type="term" value="F:precorrin-6A reductase activity"/>
    <property type="evidence" value="ECO:0007669"/>
    <property type="project" value="InterPro"/>
</dbReference>
<dbReference type="GO" id="GO:0009236">
    <property type="term" value="P:cobalamin biosynthetic process"/>
    <property type="evidence" value="ECO:0007669"/>
    <property type="project" value="UniProtKB-UniPathway"/>
</dbReference>
<evidence type="ECO:0000313" key="5">
    <source>
        <dbReference type="Proteomes" id="UP000294664"/>
    </source>
</evidence>
<reference evidence="4 5" key="1">
    <citation type="submission" date="2019-03" db="EMBL/GenBank/DDBJ databases">
        <title>Genomic Encyclopedia of Type Strains, Phase IV (KMG-IV): sequencing the most valuable type-strain genomes for metagenomic binning, comparative biology and taxonomic classification.</title>
        <authorList>
            <person name="Goeker M."/>
        </authorList>
    </citation>
    <scope>NUCLEOTIDE SEQUENCE [LARGE SCALE GENOMIC DNA]</scope>
    <source>
        <strain evidence="4 5">DSM 9035</strain>
    </source>
</reference>
<dbReference type="Pfam" id="PF02571">
    <property type="entry name" value="CbiJ"/>
    <property type="match status" value="1"/>
</dbReference>
<dbReference type="PROSITE" id="PS51014">
    <property type="entry name" value="COBK_CBIJ"/>
    <property type="match status" value="1"/>
</dbReference>
<gene>
    <name evidence="4" type="ORF">EDC64_101643</name>
</gene>
<keyword evidence="3" id="KW-0560">Oxidoreductase</keyword>
<keyword evidence="5" id="KW-1185">Reference proteome</keyword>
<evidence type="ECO:0000256" key="1">
    <source>
        <dbReference type="ARBA" id="ARBA00004953"/>
    </source>
</evidence>